<comment type="caution">
    <text evidence="1">The sequence shown here is derived from an EMBL/GenBank/DDBJ whole genome shotgun (WGS) entry which is preliminary data.</text>
</comment>
<dbReference type="EMBL" id="CM037617">
    <property type="protein sequence ID" value="KAH8005122.1"/>
    <property type="molecule type" value="Genomic_DNA"/>
</dbReference>
<dbReference type="Proteomes" id="UP000827872">
    <property type="component" value="Linkage Group LG04"/>
</dbReference>
<protein>
    <submittedName>
        <fullName evidence="1">Uncharacterized protein</fullName>
    </submittedName>
</protein>
<keyword evidence="2" id="KW-1185">Reference proteome</keyword>
<sequence>MDQVLQTQTYLLESTEFIGSLLLSKAEAVKNKFRTSVLAVTCKSQLIVFQDGLPKDVHQLPYEKPRSIQIAAVEGHNDLVVVSFSSGEVCSVWKDSLQVASCWQNVSSVLTDDFVGIGTDQVLVLLKAGSISEKLTTFQITDFGKYNFMSNISYHNDSSSAEEVENNRFLTIKALEARLQAGFASVHELKQHLQLKERVLMKSCEALIDLVQGREHSFPSAEKENLVSLWDEIQKPSDSGISTTAEHQEQFVEEIWYRVVDDSLVVGVKLMESFDFRLLSDVTLSLVMDHKYPSLFPTKSQCSVFKLKKAPLVEFTSHRQLEPAPKRVRLNCCSGKDDHGGPSRIKAGETKIFTAVTALSPFLVFHQVWCRILLRAKEKSCQDEHFQGNKTITLSCGKFLLSVEEISTGKHSVNLNDSRYAGSVKDIVALCAVSHKWLFEIVSHDCTLTRVNTWLLEQMECAPVEEYPDFKFCCKSGSLNGTLFSWDPETPFEGTLTVFCRHQTTLFQCLHCLFGLLPPSCKIKPLRLRRKKVLGEQLAIALEREMNFLRLSLSSPLHKTENNLPLDDEESEGTDSVPTVQQFREAFKKEQKQSILGTNQTVSGIFYRRMTWNVAEAQLNSDKTAWQCSSL</sequence>
<proteinExistence type="predicted"/>
<gene>
    <name evidence="1" type="ORF">K3G42_023741</name>
</gene>
<evidence type="ECO:0000313" key="1">
    <source>
        <dbReference type="EMBL" id="KAH8005122.1"/>
    </source>
</evidence>
<organism evidence="1 2">
    <name type="scientific">Sphaerodactylus townsendi</name>
    <dbReference type="NCBI Taxonomy" id="933632"/>
    <lineage>
        <taxon>Eukaryota</taxon>
        <taxon>Metazoa</taxon>
        <taxon>Chordata</taxon>
        <taxon>Craniata</taxon>
        <taxon>Vertebrata</taxon>
        <taxon>Euteleostomi</taxon>
        <taxon>Lepidosauria</taxon>
        <taxon>Squamata</taxon>
        <taxon>Bifurcata</taxon>
        <taxon>Gekkota</taxon>
        <taxon>Sphaerodactylidae</taxon>
        <taxon>Sphaerodactylus</taxon>
    </lineage>
</organism>
<accession>A0ACB8FIT5</accession>
<reference evidence="1" key="1">
    <citation type="submission" date="2021-08" db="EMBL/GenBank/DDBJ databases">
        <title>The first chromosome-level gecko genome reveals the dynamic sex chromosomes of Neotropical dwarf geckos (Sphaerodactylidae: Sphaerodactylus).</title>
        <authorList>
            <person name="Pinto B.J."/>
            <person name="Keating S.E."/>
            <person name="Gamble T."/>
        </authorList>
    </citation>
    <scope>NUCLEOTIDE SEQUENCE</scope>
    <source>
        <strain evidence="1">TG3544</strain>
    </source>
</reference>
<name>A0ACB8FIT5_9SAUR</name>
<evidence type="ECO:0000313" key="2">
    <source>
        <dbReference type="Proteomes" id="UP000827872"/>
    </source>
</evidence>